<keyword evidence="9" id="KW-1185">Reference proteome</keyword>
<keyword evidence="4 6" id="KW-0521">NADP</keyword>
<dbReference type="InterPro" id="IPR023753">
    <property type="entry name" value="FAD/NAD-binding_dom"/>
</dbReference>
<feature type="binding site" evidence="6">
    <location>
        <position position="327"/>
    </location>
    <ligand>
        <name>FAD</name>
        <dbReference type="ChEBI" id="CHEBI:57692"/>
    </ligand>
</feature>
<dbReference type="GO" id="GO:0050660">
    <property type="term" value="F:flavin adenine dinucleotide binding"/>
    <property type="evidence" value="ECO:0007669"/>
    <property type="project" value="UniProtKB-UniRule"/>
</dbReference>
<comment type="cofactor">
    <cofactor evidence="6">
        <name>FAD</name>
        <dbReference type="ChEBI" id="CHEBI:57692"/>
    </cofactor>
    <text evidence="6">Binds 1 FAD per subunit.</text>
</comment>
<sequence length="330" mass="36192">MLEEKDIYDITIIGGGPAGMFTAFYAGLRQAKVKIIEALPQIGGQPGMLYAEKVIYDIPALPAITGGQLVDNLNEQLSRFDTTICCGEEAFELEKNEDGIFEIQTSKQTHYSKAVIISAGNGAFRPRKLEIDNADLYENSNLHYFVNNIESFRDRTVAICGGGDSAVDWALTLEPIAKKVILIHRRPQFRAQEHSTHLLAKSSVEIVTPYVPKTINGDGVKLSSVILQEVRKDNTMEIEIDDFLINYGFSSSIGAMKKWGFAVKGNAITINSKMETSIPGVYAVGDISSYDGKVKLIATGFGEAPTAVNNAMVYINPDTRIQPMHSTSLF</sequence>
<dbReference type="InterPro" id="IPR050097">
    <property type="entry name" value="Ferredoxin-NADP_redctase_2"/>
</dbReference>
<feature type="binding site" evidence="6">
    <location>
        <position position="45"/>
    </location>
    <ligand>
        <name>FAD</name>
        <dbReference type="ChEBI" id="CHEBI:57692"/>
    </ligand>
</feature>
<evidence type="ECO:0000256" key="3">
    <source>
        <dbReference type="ARBA" id="ARBA00022827"/>
    </source>
</evidence>
<evidence type="ECO:0000256" key="5">
    <source>
        <dbReference type="ARBA" id="ARBA00023002"/>
    </source>
</evidence>
<evidence type="ECO:0000313" key="9">
    <source>
        <dbReference type="Proteomes" id="UP000501830"/>
    </source>
</evidence>
<feature type="binding site" evidence="6">
    <location>
        <position position="286"/>
    </location>
    <ligand>
        <name>FAD</name>
        <dbReference type="ChEBI" id="CHEBI:57692"/>
    </ligand>
</feature>
<evidence type="ECO:0000256" key="4">
    <source>
        <dbReference type="ARBA" id="ARBA00022857"/>
    </source>
</evidence>
<evidence type="ECO:0000256" key="6">
    <source>
        <dbReference type="HAMAP-Rule" id="MF_01685"/>
    </source>
</evidence>
<dbReference type="EC" id="1.18.1.2" evidence="6"/>
<keyword evidence="3 6" id="KW-0274">FAD</keyword>
<dbReference type="InterPro" id="IPR022890">
    <property type="entry name" value="Fd--NADP_Rdtase_type_2"/>
</dbReference>
<comment type="catalytic activity">
    <reaction evidence="6">
        <text>2 reduced [2Fe-2S]-[ferredoxin] + NADP(+) + H(+) = 2 oxidized [2Fe-2S]-[ferredoxin] + NADPH</text>
        <dbReference type="Rhea" id="RHEA:20125"/>
        <dbReference type="Rhea" id="RHEA-COMP:10000"/>
        <dbReference type="Rhea" id="RHEA-COMP:10001"/>
        <dbReference type="ChEBI" id="CHEBI:15378"/>
        <dbReference type="ChEBI" id="CHEBI:33737"/>
        <dbReference type="ChEBI" id="CHEBI:33738"/>
        <dbReference type="ChEBI" id="CHEBI:57783"/>
        <dbReference type="ChEBI" id="CHEBI:58349"/>
        <dbReference type="EC" id="1.18.1.2"/>
    </reaction>
</comment>
<comment type="caution">
    <text evidence="6">Lacks conserved residue(s) required for the propagation of feature annotation.</text>
</comment>
<dbReference type="KEGG" id="jpo:G7058_01330"/>
<dbReference type="GO" id="GO:0004324">
    <property type="term" value="F:ferredoxin-NADP+ reductase activity"/>
    <property type="evidence" value="ECO:0007669"/>
    <property type="project" value="UniProtKB-UniRule"/>
</dbReference>
<feature type="binding site" evidence="6">
    <location>
        <position position="124"/>
    </location>
    <ligand>
        <name>FAD</name>
        <dbReference type="ChEBI" id="CHEBI:57692"/>
    </ligand>
</feature>
<evidence type="ECO:0000256" key="2">
    <source>
        <dbReference type="ARBA" id="ARBA00022630"/>
    </source>
</evidence>
<dbReference type="HAMAP" id="MF_01685">
    <property type="entry name" value="FENR2"/>
    <property type="match status" value="1"/>
</dbReference>
<dbReference type="RefSeq" id="WP_166061844.1">
    <property type="nucleotide sequence ID" value="NZ_JBGXOK010000244.1"/>
</dbReference>
<dbReference type="EMBL" id="CP049889">
    <property type="protein sequence ID" value="QIK50806.1"/>
    <property type="molecule type" value="Genomic_DNA"/>
</dbReference>
<keyword evidence="5 6" id="KW-0560">Oxidoreductase</keyword>
<dbReference type="GO" id="GO:0050661">
    <property type="term" value="F:NADP binding"/>
    <property type="evidence" value="ECO:0007669"/>
    <property type="project" value="UniProtKB-UniRule"/>
</dbReference>
<feature type="domain" description="FAD/NAD(P)-binding" evidence="7">
    <location>
        <begin position="8"/>
        <end position="307"/>
    </location>
</feature>
<name>A0A6G7WF10_9LACT</name>
<organism evidence="8 9">
    <name type="scientific">Jeotgalibaca porci</name>
    <dbReference type="NCBI Taxonomy" id="1868793"/>
    <lineage>
        <taxon>Bacteria</taxon>
        <taxon>Bacillati</taxon>
        <taxon>Bacillota</taxon>
        <taxon>Bacilli</taxon>
        <taxon>Lactobacillales</taxon>
        <taxon>Carnobacteriaceae</taxon>
        <taxon>Jeotgalibaca</taxon>
    </lineage>
</organism>
<feature type="binding site" evidence="6">
    <location>
        <position position="37"/>
    </location>
    <ligand>
        <name>FAD</name>
        <dbReference type="ChEBI" id="CHEBI:57692"/>
    </ligand>
</feature>
<proteinExistence type="inferred from homology"/>
<dbReference type="Pfam" id="PF07992">
    <property type="entry name" value="Pyr_redox_2"/>
    <property type="match status" value="1"/>
</dbReference>
<dbReference type="Gene3D" id="3.50.50.60">
    <property type="entry name" value="FAD/NAD(P)-binding domain"/>
    <property type="match status" value="2"/>
</dbReference>
<dbReference type="PANTHER" id="PTHR48105">
    <property type="entry name" value="THIOREDOXIN REDUCTASE 1-RELATED-RELATED"/>
    <property type="match status" value="1"/>
</dbReference>
<evidence type="ECO:0000259" key="7">
    <source>
        <dbReference type="Pfam" id="PF07992"/>
    </source>
</evidence>
<evidence type="ECO:0000313" key="8">
    <source>
        <dbReference type="EMBL" id="QIK50806.1"/>
    </source>
</evidence>
<reference evidence="8 9" key="1">
    <citation type="journal article" date="2017" name="Int. J. Syst. Evol. Microbiol.">
        <title>Jeotgalibaca porci sp. nov. and Jeotgalibaca arthritidis sp. nov., isolated from pigs, and emended description of the genus Jeotgalibaca.</title>
        <authorList>
            <person name="Zamora L."/>
            <person name="Perez-Sancho M."/>
            <person name="Dominguez L."/>
            <person name="Fernandez-Garayzabal J.F."/>
            <person name="Vela A.I."/>
        </authorList>
    </citation>
    <scope>NUCLEOTIDE SEQUENCE [LARGE SCALE GENOMIC DNA]</scope>
    <source>
        <strain evidence="8 9">CCUG 69148</strain>
    </source>
</reference>
<feature type="binding site" evidence="6">
    <location>
        <position position="50"/>
    </location>
    <ligand>
        <name>FAD</name>
        <dbReference type="ChEBI" id="CHEBI:57692"/>
    </ligand>
</feature>
<dbReference type="AlphaFoldDB" id="A0A6G7WF10"/>
<comment type="subunit">
    <text evidence="1 6">Homodimer.</text>
</comment>
<dbReference type="SUPFAM" id="SSF51905">
    <property type="entry name" value="FAD/NAD(P)-binding domain"/>
    <property type="match status" value="1"/>
</dbReference>
<dbReference type="Proteomes" id="UP000501830">
    <property type="component" value="Chromosome"/>
</dbReference>
<accession>A0A6G7WF10</accession>
<feature type="binding site" evidence="6">
    <location>
        <position position="90"/>
    </location>
    <ligand>
        <name>FAD</name>
        <dbReference type="ChEBI" id="CHEBI:57692"/>
    </ligand>
</feature>
<evidence type="ECO:0000256" key="1">
    <source>
        <dbReference type="ARBA" id="ARBA00011738"/>
    </source>
</evidence>
<dbReference type="PRINTS" id="PR00469">
    <property type="entry name" value="PNDRDTASEII"/>
</dbReference>
<gene>
    <name evidence="8" type="ORF">G7058_01330</name>
</gene>
<dbReference type="PRINTS" id="PR00368">
    <property type="entry name" value="FADPNR"/>
</dbReference>
<protein>
    <recommendedName>
        <fullName evidence="6">Ferredoxin--NADP reductase</fullName>
        <shortName evidence="6">FNR</shortName>
        <shortName evidence="6">Fd-NADP(+) reductase</shortName>
        <ecNumber evidence="6">1.18.1.2</ecNumber>
    </recommendedName>
</protein>
<dbReference type="InterPro" id="IPR036188">
    <property type="entry name" value="FAD/NAD-bd_sf"/>
</dbReference>
<comment type="similarity">
    <text evidence="6">Belongs to the ferredoxin--NADP reductase type 2 family.</text>
</comment>
<keyword evidence="2 6" id="KW-0285">Flavoprotein</keyword>